<feature type="compositionally biased region" description="Basic and acidic residues" evidence="6">
    <location>
        <begin position="219"/>
        <end position="229"/>
    </location>
</feature>
<accession>A0A1Y6ETU6</accession>
<evidence type="ECO:0000256" key="5">
    <source>
        <dbReference type="HAMAP-Rule" id="MF_01334"/>
    </source>
</evidence>
<dbReference type="Proteomes" id="UP000194450">
    <property type="component" value="Unassembled WGS sequence"/>
</dbReference>
<dbReference type="AlphaFoldDB" id="A0A1Y6ETU6"/>
<dbReference type="InterPro" id="IPR020056">
    <property type="entry name" value="Rbsml_bL25/Gln-tRNA_synth_N"/>
</dbReference>
<keyword evidence="2 5" id="KW-0694">RNA-binding</keyword>
<dbReference type="HAMAP" id="MF_01334">
    <property type="entry name" value="Ribosomal_bL25_CTC"/>
    <property type="match status" value="1"/>
</dbReference>
<dbReference type="InterPro" id="IPR020057">
    <property type="entry name" value="Ribosomal_bL25_b-dom"/>
</dbReference>
<dbReference type="InterPro" id="IPR029751">
    <property type="entry name" value="Ribosomal_L25_dom"/>
</dbReference>
<dbReference type="InterPro" id="IPR001021">
    <property type="entry name" value="Ribosomal_bL25_long"/>
</dbReference>
<evidence type="ECO:0000313" key="10">
    <source>
        <dbReference type="Proteomes" id="UP000194450"/>
    </source>
</evidence>
<gene>
    <name evidence="5" type="primary">rplY</name>
    <name evidence="5" type="synonym">ctc</name>
    <name evidence="9" type="ORF">SAMN06297229_0937</name>
</gene>
<feature type="region of interest" description="Disordered" evidence="6">
    <location>
        <begin position="191"/>
        <end position="229"/>
    </location>
</feature>
<protein>
    <recommendedName>
        <fullName evidence="5">Large ribosomal subunit protein bL25</fullName>
    </recommendedName>
    <alternativeName>
        <fullName evidence="5">General stress protein CTC</fullName>
    </alternativeName>
</protein>
<dbReference type="GO" id="GO:0022625">
    <property type="term" value="C:cytosolic large ribosomal subunit"/>
    <property type="evidence" value="ECO:0007669"/>
    <property type="project" value="TreeGrafter"/>
</dbReference>
<comment type="subunit">
    <text evidence="5">Part of the 50S ribosomal subunit; part of the 5S rRNA/L5/L18/L25 subcomplex. Contacts the 5S rRNA. Binds to the 5S rRNA independently of L5 and L18.</text>
</comment>
<dbReference type="Pfam" id="PF01386">
    <property type="entry name" value="Ribosomal_L25p"/>
    <property type="match status" value="1"/>
</dbReference>
<name>A0A1Y6ETU6_9GAMM</name>
<proteinExistence type="inferred from homology"/>
<comment type="function">
    <text evidence="5">This is one of the proteins that binds to the 5S RNA in the ribosome where it forms part of the central protuberance.</text>
</comment>
<dbReference type="NCBIfam" id="TIGR00731">
    <property type="entry name" value="bL25_bact_ctc"/>
    <property type="match status" value="1"/>
</dbReference>
<dbReference type="InterPro" id="IPR011035">
    <property type="entry name" value="Ribosomal_bL25/Gln-tRNA_synth"/>
</dbReference>
<feature type="compositionally biased region" description="Acidic residues" evidence="6">
    <location>
        <begin position="198"/>
        <end position="210"/>
    </location>
</feature>
<dbReference type="NCBIfam" id="NF004130">
    <property type="entry name" value="PRK05618.1-5"/>
    <property type="match status" value="1"/>
</dbReference>
<keyword evidence="3 5" id="KW-0689">Ribosomal protein</keyword>
<dbReference type="Gene3D" id="2.170.120.20">
    <property type="entry name" value="Ribosomal protein L25, beta domain"/>
    <property type="match status" value="1"/>
</dbReference>
<dbReference type="NCBIfam" id="NF004128">
    <property type="entry name" value="PRK05618.1-2"/>
    <property type="match status" value="1"/>
</dbReference>
<dbReference type="OrthoDB" id="9806411at2"/>
<dbReference type="SUPFAM" id="SSF50715">
    <property type="entry name" value="Ribosomal protein L25-like"/>
    <property type="match status" value="1"/>
</dbReference>
<keyword evidence="10" id="KW-1185">Reference proteome</keyword>
<reference evidence="10" key="1">
    <citation type="submission" date="2017-04" db="EMBL/GenBank/DDBJ databases">
        <authorList>
            <person name="Varghese N."/>
            <person name="Submissions S."/>
        </authorList>
    </citation>
    <scope>NUCLEOTIDE SEQUENCE [LARGE SCALE GENOMIC DNA]</scope>
</reference>
<dbReference type="HAMAP" id="MF_01336">
    <property type="entry name" value="Ribosomal_bL25"/>
    <property type="match status" value="1"/>
</dbReference>
<comment type="similarity">
    <text evidence="5">Belongs to the bacterial ribosomal protein bL25 family. CTC subfamily.</text>
</comment>
<dbReference type="PANTHER" id="PTHR33284:SF1">
    <property type="entry name" value="RIBOSOMAL PROTEIN L25_GLN-TRNA SYNTHETASE, ANTI-CODON-BINDING DOMAIN-CONTAINING PROTEIN"/>
    <property type="match status" value="1"/>
</dbReference>
<dbReference type="PANTHER" id="PTHR33284">
    <property type="entry name" value="RIBOSOMAL PROTEIN L25/GLN-TRNA SYNTHETASE, ANTI-CODON-BINDING DOMAIN-CONTAINING PROTEIN"/>
    <property type="match status" value="1"/>
</dbReference>
<dbReference type="InterPro" id="IPR037121">
    <property type="entry name" value="Ribosomal_bL25_C"/>
</dbReference>
<dbReference type="InterPro" id="IPR020055">
    <property type="entry name" value="Ribosomal_bL25_short"/>
</dbReference>
<keyword evidence="4 5" id="KW-0687">Ribonucleoprotein</keyword>
<dbReference type="GO" id="GO:0008097">
    <property type="term" value="F:5S rRNA binding"/>
    <property type="evidence" value="ECO:0007669"/>
    <property type="project" value="InterPro"/>
</dbReference>
<dbReference type="GO" id="GO:0003735">
    <property type="term" value="F:structural constituent of ribosome"/>
    <property type="evidence" value="ECO:0007669"/>
    <property type="project" value="InterPro"/>
</dbReference>
<dbReference type="Pfam" id="PF14693">
    <property type="entry name" value="Ribosomal_TL5_C"/>
    <property type="match status" value="1"/>
</dbReference>
<dbReference type="NCBIfam" id="NF004612">
    <property type="entry name" value="PRK05943.1"/>
    <property type="match status" value="1"/>
</dbReference>
<evidence type="ECO:0000256" key="6">
    <source>
        <dbReference type="SAM" id="MobiDB-lite"/>
    </source>
</evidence>
<evidence type="ECO:0000256" key="3">
    <source>
        <dbReference type="ARBA" id="ARBA00022980"/>
    </source>
</evidence>
<feature type="domain" description="Large ribosomal subunit protein bL25 beta" evidence="8">
    <location>
        <begin position="103"/>
        <end position="194"/>
    </location>
</feature>
<evidence type="ECO:0000256" key="1">
    <source>
        <dbReference type="ARBA" id="ARBA00022730"/>
    </source>
</evidence>
<dbReference type="Gene3D" id="2.40.240.10">
    <property type="entry name" value="Ribosomal Protein L25, Chain P"/>
    <property type="match status" value="1"/>
</dbReference>
<evidence type="ECO:0000256" key="4">
    <source>
        <dbReference type="ARBA" id="ARBA00023274"/>
    </source>
</evidence>
<dbReference type="CDD" id="cd00495">
    <property type="entry name" value="Ribosomal_L25_TL5_CTC"/>
    <property type="match status" value="1"/>
</dbReference>
<dbReference type="FunFam" id="2.40.240.10:FF:000002">
    <property type="entry name" value="50S ribosomal protein L25"/>
    <property type="match status" value="1"/>
</dbReference>
<dbReference type="EMBL" id="FXWH01000001">
    <property type="protein sequence ID" value="SMQ63932.1"/>
    <property type="molecule type" value="Genomic_DNA"/>
</dbReference>
<evidence type="ECO:0000259" key="7">
    <source>
        <dbReference type="Pfam" id="PF01386"/>
    </source>
</evidence>
<organism evidence="9 10">
    <name type="scientific">Pseudidiomarina planktonica</name>
    <dbReference type="NCBI Taxonomy" id="1323738"/>
    <lineage>
        <taxon>Bacteria</taxon>
        <taxon>Pseudomonadati</taxon>
        <taxon>Pseudomonadota</taxon>
        <taxon>Gammaproteobacteria</taxon>
        <taxon>Alteromonadales</taxon>
        <taxon>Idiomarinaceae</taxon>
        <taxon>Pseudidiomarina</taxon>
    </lineage>
</organism>
<keyword evidence="1 5" id="KW-0699">rRNA-binding</keyword>
<dbReference type="RefSeq" id="WP_086434070.1">
    <property type="nucleotide sequence ID" value="NZ_FXWH01000001.1"/>
</dbReference>
<evidence type="ECO:0000313" key="9">
    <source>
        <dbReference type="EMBL" id="SMQ63932.1"/>
    </source>
</evidence>
<sequence>MSTFEYDIHAELRTDSGKGASRRLRRAEKVPAILYGGKKEAVALTLDHNKVNNMADYEGFYSHILTLIIDGKKHQAILKDIQRHPYKPKLTHLDFQRVEKGQKLHTHIPLHFLNEETAKGVKDEGGVVVHHLNDVEVECLPKDLPEYLEVDVANLALGENLHLTDLQLPKGVELMELHKGEDHDQAVVSIVAPRLQKEEDETETDEEVDAGDVPAASDKGSDKEEKDGE</sequence>
<feature type="domain" description="Large ribosomal subunit protein bL25 L25" evidence="7">
    <location>
        <begin position="8"/>
        <end position="95"/>
    </location>
</feature>
<dbReference type="InterPro" id="IPR020930">
    <property type="entry name" value="Ribosomal_uL5_bac-type"/>
</dbReference>
<evidence type="ECO:0000259" key="8">
    <source>
        <dbReference type="Pfam" id="PF14693"/>
    </source>
</evidence>
<evidence type="ECO:0000256" key="2">
    <source>
        <dbReference type="ARBA" id="ARBA00022884"/>
    </source>
</evidence>
<dbReference type="GO" id="GO:0006412">
    <property type="term" value="P:translation"/>
    <property type="evidence" value="ECO:0007669"/>
    <property type="project" value="UniProtKB-UniRule"/>
</dbReference>